<protein>
    <submittedName>
        <fullName evidence="2">Uncharacterized protein</fullName>
    </submittedName>
</protein>
<proteinExistence type="predicted"/>
<dbReference type="EMBL" id="JAWRVI010000186">
    <property type="protein sequence ID" value="KAK4072830.1"/>
    <property type="molecule type" value="Genomic_DNA"/>
</dbReference>
<dbReference type="Proteomes" id="UP001287286">
    <property type="component" value="Unassembled WGS sequence"/>
</dbReference>
<accession>A0ABR0BEL0</accession>
<evidence type="ECO:0000313" key="3">
    <source>
        <dbReference type="Proteomes" id="UP001287286"/>
    </source>
</evidence>
<keyword evidence="3" id="KW-1185">Reference proteome</keyword>
<evidence type="ECO:0000313" key="2">
    <source>
        <dbReference type="EMBL" id="KAK4072830.1"/>
    </source>
</evidence>
<gene>
    <name evidence="2" type="ORF">Purlil1_13237</name>
</gene>
<evidence type="ECO:0000256" key="1">
    <source>
        <dbReference type="SAM" id="MobiDB-lite"/>
    </source>
</evidence>
<reference evidence="2 3" key="1">
    <citation type="journal article" date="2024" name="Microbiol. Resour. Announc.">
        <title>Genome annotations for the ascomycete fungi Trichoderma harzianum, Trichoderma aggressivum, and Purpureocillium lilacinum.</title>
        <authorList>
            <person name="Beijen E.P.W."/>
            <person name="Ohm R.A."/>
        </authorList>
    </citation>
    <scope>NUCLEOTIDE SEQUENCE [LARGE SCALE GENOMIC DNA]</scope>
    <source>
        <strain evidence="2 3">CBS 150709</strain>
    </source>
</reference>
<organism evidence="2 3">
    <name type="scientific">Purpureocillium lilacinum</name>
    <name type="common">Paecilomyces lilacinus</name>
    <dbReference type="NCBI Taxonomy" id="33203"/>
    <lineage>
        <taxon>Eukaryota</taxon>
        <taxon>Fungi</taxon>
        <taxon>Dikarya</taxon>
        <taxon>Ascomycota</taxon>
        <taxon>Pezizomycotina</taxon>
        <taxon>Sordariomycetes</taxon>
        <taxon>Hypocreomycetidae</taxon>
        <taxon>Hypocreales</taxon>
        <taxon>Ophiocordycipitaceae</taxon>
        <taxon>Purpureocillium</taxon>
    </lineage>
</organism>
<comment type="caution">
    <text evidence="2">The sequence shown here is derived from an EMBL/GenBank/DDBJ whole genome shotgun (WGS) entry which is preliminary data.</text>
</comment>
<sequence length="168" mass="18808">MLLAEKPKPKHSLPTQSEGRVQSKSSSGMTTVGLCHSGEHRTGDAPFDPEPHYGDGDYQRLVQPICDLARGLLHESSETAWQPRNRRAILGSAAPRIFLDDSFRGRGVQRLYQYVIPGPDKLERQRLHQSVRLHDTNDATESKACFQSALKFARDQAKVDYILALELA</sequence>
<feature type="region of interest" description="Disordered" evidence="1">
    <location>
        <begin position="1"/>
        <end position="31"/>
    </location>
</feature>
<name>A0ABR0BEL0_PURLI</name>
<feature type="compositionally biased region" description="Polar residues" evidence="1">
    <location>
        <begin position="13"/>
        <end position="30"/>
    </location>
</feature>